<dbReference type="Pfam" id="PF00455">
    <property type="entry name" value="DeoRC"/>
    <property type="match status" value="1"/>
</dbReference>
<dbReference type="InterPro" id="IPR037171">
    <property type="entry name" value="NagB/RpiA_transferase-like"/>
</dbReference>
<dbReference type="InterPro" id="IPR018356">
    <property type="entry name" value="Tscrpt_reg_HTH_DeoR_CS"/>
</dbReference>
<evidence type="ECO:0000313" key="5">
    <source>
        <dbReference type="EMBL" id="PKZ21133.1"/>
    </source>
</evidence>
<dbReference type="InterPro" id="IPR050313">
    <property type="entry name" value="Carb_Metab_HTH_regulators"/>
</dbReference>
<dbReference type="PROSITE" id="PS51000">
    <property type="entry name" value="HTH_DEOR_2"/>
    <property type="match status" value="1"/>
</dbReference>
<dbReference type="SMART" id="SM01134">
    <property type="entry name" value="DeoRC"/>
    <property type="match status" value="1"/>
</dbReference>
<sequence>MNFRLQYELGGQEMLAQERLDRIADYLKLSQSATVKELSQEFGVSEVTIRKDLNELESKGLIEKVFGGAIWLGPDQLIRTEIKPDVKQDTRQEDKARLVEEVLENISLGDSLFLDNGTTNRLLVAKCRQYYDVLTIITCDLTIALEATQAPNYRVILLAGELSNLSKTSRDFAAVDRLRSYRVDTAIMGCDSFSKEGVYTTSNEKAALKSSALEIANHRILLATGEKSRRRSLLRYAPMTDFDKLYTSQDADLDGLHDISHLEIKIC</sequence>
<dbReference type="PROSITE" id="PS00894">
    <property type="entry name" value="HTH_DEOR_1"/>
    <property type="match status" value="1"/>
</dbReference>
<evidence type="ECO:0000259" key="4">
    <source>
        <dbReference type="PROSITE" id="PS51000"/>
    </source>
</evidence>
<keyword evidence="1" id="KW-0805">Transcription regulation</keyword>
<organism evidence="5 6">
    <name type="scientific">Aerococcus sanguinicola</name>
    <dbReference type="NCBI Taxonomy" id="119206"/>
    <lineage>
        <taxon>Bacteria</taxon>
        <taxon>Bacillati</taxon>
        <taxon>Bacillota</taxon>
        <taxon>Bacilli</taxon>
        <taxon>Lactobacillales</taxon>
        <taxon>Aerococcaceae</taxon>
        <taxon>Aerococcus</taxon>
    </lineage>
</organism>
<dbReference type="InterPro" id="IPR001034">
    <property type="entry name" value="DeoR_HTH"/>
</dbReference>
<dbReference type="OrthoDB" id="9798651at2"/>
<dbReference type="EMBL" id="PKGY01000004">
    <property type="protein sequence ID" value="PKZ21133.1"/>
    <property type="molecule type" value="Genomic_DNA"/>
</dbReference>
<dbReference type="SUPFAM" id="SSF100950">
    <property type="entry name" value="NagB/RpiA/CoA transferase-like"/>
    <property type="match status" value="1"/>
</dbReference>
<dbReference type="Gene3D" id="1.10.10.10">
    <property type="entry name" value="Winged helix-like DNA-binding domain superfamily/Winged helix DNA-binding domain"/>
    <property type="match status" value="1"/>
</dbReference>
<keyword evidence="3" id="KW-0804">Transcription</keyword>
<evidence type="ECO:0000256" key="2">
    <source>
        <dbReference type="ARBA" id="ARBA00023125"/>
    </source>
</evidence>
<dbReference type="GO" id="GO:0003677">
    <property type="term" value="F:DNA binding"/>
    <property type="evidence" value="ECO:0007669"/>
    <property type="project" value="UniProtKB-KW"/>
</dbReference>
<dbReference type="InterPro" id="IPR036390">
    <property type="entry name" value="WH_DNA-bd_sf"/>
</dbReference>
<accession>A0A2I1MLZ7</accession>
<evidence type="ECO:0000256" key="1">
    <source>
        <dbReference type="ARBA" id="ARBA00023015"/>
    </source>
</evidence>
<dbReference type="PRINTS" id="PR00037">
    <property type="entry name" value="HTHLACR"/>
</dbReference>
<name>A0A2I1MLZ7_9LACT</name>
<dbReference type="Pfam" id="PF08220">
    <property type="entry name" value="HTH_DeoR"/>
    <property type="match status" value="1"/>
</dbReference>
<dbReference type="InterPro" id="IPR014036">
    <property type="entry name" value="DeoR-like_C"/>
</dbReference>
<dbReference type="GO" id="GO:0003700">
    <property type="term" value="F:DNA-binding transcription factor activity"/>
    <property type="evidence" value="ECO:0007669"/>
    <property type="project" value="InterPro"/>
</dbReference>
<dbReference type="PANTHER" id="PTHR30363:SF44">
    <property type="entry name" value="AGA OPERON TRANSCRIPTIONAL REPRESSOR-RELATED"/>
    <property type="match status" value="1"/>
</dbReference>
<protein>
    <submittedName>
        <fullName evidence="5">DeoR/GlpR transcriptional regulator</fullName>
    </submittedName>
</protein>
<dbReference type="SMART" id="SM00420">
    <property type="entry name" value="HTH_DEOR"/>
    <property type="match status" value="1"/>
</dbReference>
<dbReference type="AlphaFoldDB" id="A0A2I1MLZ7"/>
<evidence type="ECO:0000256" key="3">
    <source>
        <dbReference type="ARBA" id="ARBA00023163"/>
    </source>
</evidence>
<gene>
    <name evidence="5" type="ORF">CYJ28_08070</name>
</gene>
<dbReference type="SUPFAM" id="SSF46785">
    <property type="entry name" value="Winged helix' DNA-binding domain"/>
    <property type="match status" value="1"/>
</dbReference>
<feature type="domain" description="HTH deoR-type" evidence="4">
    <location>
        <begin position="16"/>
        <end position="71"/>
    </location>
</feature>
<reference evidence="5 6" key="1">
    <citation type="submission" date="2017-12" db="EMBL/GenBank/DDBJ databases">
        <title>Phylogenetic diversity of female urinary microbiome.</title>
        <authorList>
            <person name="Thomas-White K."/>
            <person name="Wolfe A.J."/>
        </authorList>
    </citation>
    <scope>NUCLEOTIDE SEQUENCE [LARGE SCALE GENOMIC DNA]</scope>
    <source>
        <strain evidence="5 6">UMB0139</strain>
    </source>
</reference>
<dbReference type="PANTHER" id="PTHR30363">
    <property type="entry name" value="HTH-TYPE TRANSCRIPTIONAL REGULATOR SRLR-RELATED"/>
    <property type="match status" value="1"/>
</dbReference>
<dbReference type="InterPro" id="IPR036388">
    <property type="entry name" value="WH-like_DNA-bd_sf"/>
</dbReference>
<dbReference type="Proteomes" id="UP000234239">
    <property type="component" value="Unassembled WGS sequence"/>
</dbReference>
<keyword evidence="2" id="KW-0238">DNA-binding</keyword>
<proteinExistence type="predicted"/>
<comment type="caution">
    <text evidence="5">The sequence shown here is derived from an EMBL/GenBank/DDBJ whole genome shotgun (WGS) entry which is preliminary data.</text>
</comment>
<evidence type="ECO:0000313" key="6">
    <source>
        <dbReference type="Proteomes" id="UP000234239"/>
    </source>
</evidence>